<comment type="caution">
    <text evidence="1">The sequence shown here is derived from an EMBL/GenBank/DDBJ whole genome shotgun (WGS) entry which is preliminary data.</text>
</comment>
<dbReference type="PATRIC" id="fig|158500.4.peg.5068"/>
<protein>
    <submittedName>
        <fullName evidence="1">Uncharacterized protein</fullName>
    </submittedName>
</protein>
<accession>A0A031JK67</accession>
<dbReference type="AlphaFoldDB" id="A0A031JK67"/>
<evidence type="ECO:0000313" key="1">
    <source>
        <dbReference type="EMBL" id="EZP73110.1"/>
    </source>
</evidence>
<proteinExistence type="predicted"/>
<evidence type="ECO:0000313" key="2">
    <source>
        <dbReference type="Proteomes" id="UP000024329"/>
    </source>
</evidence>
<reference evidence="1 2" key="1">
    <citation type="submission" date="2014-03" db="EMBL/GenBank/DDBJ databases">
        <title>Whole genome sequence of Novosphingobium resinovorum KF1.</title>
        <authorList>
            <person name="Gan H.M."/>
            <person name="Gan H.Y."/>
            <person name="Chew T.H."/>
            <person name="Savka M.A."/>
        </authorList>
    </citation>
    <scope>NUCLEOTIDE SEQUENCE [LARGE SCALE GENOMIC DNA]</scope>
    <source>
        <strain evidence="1 2">KF1</strain>
    </source>
</reference>
<dbReference type="Proteomes" id="UP000024329">
    <property type="component" value="Unassembled WGS sequence"/>
</dbReference>
<dbReference type="EMBL" id="JFYZ01000048">
    <property type="protein sequence ID" value="EZP73110.1"/>
    <property type="molecule type" value="Genomic_DNA"/>
</dbReference>
<gene>
    <name evidence="1" type="ORF">BV97_04991</name>
</gene>
<name>A0A031JK67_9SPHN</name>
<organism evidence="1 2">
    <name type="scientific">Novosphingobium resinovorum</name>
    <dbReference type="NCBI Taxonomy" id="158500"/>
    <lineage>
        <taxon>Bacteria</taxon>
        <taxon>Pseudomonadati</taxon>
        <taxon>Pseudomonadota</taxon>
        <taxon>Alphaproteobacteria</taxon>
        <taxon>Sphingomonadales</taxon>
        <taxon>Sphingomonadaceae</taxon>
        <taxon>Novosphingobium</taxon>
    </lineage>
</organism>
<sequence length="72" mass="7990">MAKSLDDERAAIAADEERLADRRKRLAERERDAALAALDKAGLLKLPLDRIEAFAAQVKKLGFEEVTKRLAA</sequence>
<dbReference type="eggNOG" id="ENOG5032BSS">
    <property type="taxonomic scope" value="Bacteria"/>
</dbReference>
<dbReference type="RefSeq" id="WP_036529740.1">
    <property type="nucleotide sequence ID" value="NZ_JFYZ01000048.1"/>
</dbReference>